<keyword evidence="5" id="KW-1185">Reference proteome</keyword>
<dbReference type="Proteomes" id="UP000682811">
    <property type="component" value="Unassembled WGS sequence"/>
</dbReference>
<feature type="region of interest" description="Disordered" evidence="1">
    <location>
        <begin position="26"/>
        <end position="56"/>
    </location>
</feature>
<dbReference type="InterPro" id="IPR009739">
    <property type="entry name" value="LprI-like_N"/>
</dbReference>
<dbReference type="RefSeq" id="WP_212981010.1">
    <property type="nucleotide sequence ID" value="NZ_AP025343.1"/>
</dbReference>
<comment type="caution">
    <text evidence="4">The sequence shown here is derived from an EMBL/GenBank/DDBJ whole genome shotgun (WGS) entry which is preliminary data.</text>
</comment>
<dbReference type="PROSITE" id="PS51257">
    <property type="entry name" value="PROKAR_LIPOPROTEIN"/>
    <property type="match status" value="1"/>
</dbReference>
<dbReference type="Pfam" id="PF07007">
    <property type="entry name" value="LprI"/>
    <property type="match status" value="1"/>
</dbReference>
<feature type="signal peptide" evidence="2">
    <location>
        <begin position="1"/>
        <end position="23"/>
    </location>
</feature>
<evidence type="ECO:0000259" key="3">
    <source>
        <dbReference type="Pfam" id="PF07007"/>
    </source>
</evidence>
<gene>
    <name evidence="4" type="ORF">J34TS1_56880</name>
</gene>
<evidence type="ECO:0000256" key="2">
    <source>
        <dbReference type="SAM" id="SignalP"/>
    </source>
</evidence>
<organism evidence="4 5">
    <name type="scientific">Paenibacillus azoreducens</name>
    <dbReference type="NCBI Taxonomy" id="116718"/>
    <lineage>
        <taxon>Bacteria</taxon>
        <taxon>Bacillati</taxon>
        <taxon>Bacillota</taxon>
        <taxon>Bacilli</taxon>
        <taxon>Bacillales</taxon>
        <taxon>Paenibacillaceae</taxon>
        <taxon>Paenibacillus</taxon>
    </lineage>
</organism>
<reference evidence="4 5" key="1">
    <citation type="submission" date="2021-03" db="EMBL/GenBank/DDBJ databases">
        <title>Antimicrobial resistance genes in bacteria isolated from Japanese honey, and their potential for conferring macrolide and lincosamide resistance in the American foulbrood pathogen Paenibacillus larvae.</title>
        <authorList>
            <person name="Okamoto M."/>
            <person name="Kumagai M."/>
            <person name="Kanamori H."/>
            <person name="Takamatsu D."/>
        </authorList>
    </citation>
    <scope>NUCLEOTIDE SEQUENCE [LARGE SCALE GENOMIC DNA]</scope>
    <source>
        <strain evidence="4 5">J34TS1</strain>
    </source>
</reference>
<feature type="chain" id="PRO_5039642341" description="Lysozyme inhibitor LprI-like N-terminal domain-containing protein" evidence="2">
    <location>
        <begin position="24"/>
        <end position="218"/>
    </location>
</feature>
<evidence type="ECO:0000313" key="4">
    <source>
        <dbReference type="EMBL" id="GIO50923.1"/>
    </source>
</evidence>
<proteinExistence type="predicted"/>
<name>A0A920CW15_9BACL</name>
<feature type="domain" description="Lysozyme inhibitor LprI-like N-terminal" evidence="3">
    <location>
        <begin position="119"/>
        <end position="201"/>
    </location>
</feature>
<evidence type="ECO:0000313" key="5">
    <source>
        <dbReference type="Proteomes" id="UP000682811"/>
    </source>
</evidence>
<dbReference type="Gene3D" id="1.20.1270.180">
    <property type="match status" value="1"/>
</dbReference>
<evidence type="ECO:0000256" key="1">
    <source>
        <dbReference type="SAM" id="MobiDB-lite"/>
    </source>
</evidence>
<dbReference type="AlphaFoldDB" id="A0A920CW15"/>
<keyword evidence="2" id="KW-0732">Signal</keyword>
<sequence>MMKTKIMLSTLIMTALVGCTNTANEDTTEISSPQIHNKVQQTKKVSSNSNITASKNNKIESKENYSYVDSRESYGSYDLSNEFTKLIQSNPIDRAYNKEADEVYDSPNYSTHKGIQLEGKYADLWDKELNAIYKKLLAKLNPKEKKLLIESQKGWLQYHLKESDFVQETFQGNSLNNIGSQGLINMQSAIKHRLRDRTIQLFEYDYMLGGNAKFIYRN</sequence>
<dbReference type="EMBL" id="BORT01000040">
    <property type="protein sequence ID" value="GIO50923.1"/>
    <property type="molecule type" value="Genomic_DNA"/>
</dbReference>
<accession>A0A920CW15</accession>
<protein>
    <recommendedName>
        <fullName evidence="3">Lysozyme inhibitor LprI-like N-terminal domain-containing protein</fullName>
    </recommendedName>
</protein>